<evidence type="ECO:0000313" key="7">
    <source>
        <dbReference type="EMBL" id="MBW4331211.1"/>
    </source>
</evidence>
<dbReference type="Proteomes" id="UP001197214">
    <property type="component" value="Unassembled WGS sequence"/>
</dbReference>
<reference evidence="7 8" key="1">
    <citation type="submission" date="2021-07" db="EMBL/GenBank/DDBJ databases">
        <title>Stakelama flava sp. nov., a novel endophytic bacterium isolated from branch of Kandelia candel.</title>
        <authorList>
            <person name="Tuo L."/>
        </authorList>
    </citation>
    <scope>NUCLEOTIDE SEQUENCE [LARGE SCALE GENOMIC DNA]</scope>
    <source>
        <strain evidence="7 8">CBK3Z-3</strain>
    </source>
</reference>
<organism evidence="7 8">
    <name type="scientific">Stakelama flava</name>
    <dbReference type="NCBI Taxonomy" id="2860338"/>
    <lineage>
        <taxon>Bacteria</taxon>
        <taxon>Pseudomonadati</taxon>
        <taxon>Pseudomonadota</taxon>
        <taxon>Alphaproteobacteria</taxon>
        <taxon>Sphingomonadales</taxon>
        <taxon>Sphingomonadaceae</taxon>
        <taxon>Stakelama</taxon>
    </lineage>
</organism>
<gene>
    <name evidence="7" type="primary">folK</name>
    <name evidence="7" type="ORF">KY084_10045</name>
</gene>
<dbReference type="PANTHER" id="PTHR43071:SF1">
    <property type="entry name" value="2-AMINO-4-HYDROXY-6-HYDROXYMETHYLDIHYDROPTERIDINE PYROPHOSPHOKINASE"/>
    <property type="match status" value="1"/>
</dbReference>
<sequence>MDGASYAIALGSNRRTRYGSPRATLNAALAMLGGVERVSPIIETPPLGPSRRRFANAVALVRSDETPDALLTRLKAIERDFGRRAGRRWGERALDLDIVLWSGGAWASSRLTVPHRAFRERRFVLGPLAVLAPGWRDPISRRTMRQLLARLAPYRA</sequence>
<evidence type="ECO:0000256" key="4">
    <source>
        <dbReference type="ARBA" id="ARBA00029766"/>
    </source>
</evidence>
<evidence type="ECO:0000256" key="5">
    <source>
        <dbReference type="ARBA" id="ARBA00033413"/>
    </source>
</evidence>
<keyword evidence="7" id="KW-0808">Transferase</keyword>
<keyword evidence="8" id="KW-1185">Reference proteome</keyword>
<dbReference type="RefSeq" id="WP_219238322.1">
    <property type="nucleotide sequence ID" value="NZ_JAHWZX010000008.1"/>
</dbReference>
<protein>
    <recommendedName>
        <fullName evidence="2">2-amino-4-hydroxy-6-hydroxymethyldihydropteridine pyrophosphokinase</fullName>
    </recommendedName>
    <alternativeName>
        <fullName evidence="4">6-hydroxymethyl-7,8-dihydropterin pyrophosphokinase</fullName>
    </alternativeName>
    <alternativeName>
        <fullName evidence="5">7,8-dihydro-6-hydroxymethylpterin-pyrophosphokinase</fullName>
    </alternativeName>
</protein>
<evidence type="ECO:0000256" key="1">
    <source>
        <dbReference type="ARBA" id="ARBA00005810"/>
    </source>
</evidence>
<dbReference type="PROSITE" id="PS00794">
    <property type="entry name" value="HPPK"/>
    <property type="match status" value="1"/>
</dbReference>
<accession>A0ABS6XLZ3</accession>
<dbReference type="EMBL" id="JAHWZX010000008">
    <property type="protein sequence ID" value="MBW4331211.1"/>
    <property type="molecule type" value="Genomic_DNA"/>
</dbReference>
<comment type="similarity">
    <text evidence="1">Belongs to the HPPK family.</text>
</comment>
<evidence type="ECO:0000259" key="6">
    <source>
        <dbReference type="PROSITE" id="PS00794"/>
    </source>
</evidence>
<evidence type="ECO:0000313" key="8">
    <source>
        <dbReference type="Proteomes" id="UP001197214"/>
    </source>
</evidence>
<evidence type="ECO:0000256" key="2">
    <source>
        <dbReference type="ARBA" id="ARBA00016218"/>
    </source>
</evidence>
<comment type="function">
    <text evidence="3">Catalyzes the transfer of pyrophosphate from adenosine triphosphate (ATP) to 6-hydroxymethyl-7,8-dihydropterin, an enzymatic step in folate biosynthesis pathway.</text>
</comment>
<dbReference type="GO" id="GO:0003848">
    <property type="term" value="F:2-amino-4-hydroxy-6-hydroxymethyldihydropteridine diphosphokinase activity"/>
    <property type="evidence" value="ECO:0007669"/>
    <property type="project" value="UniProtKB-EC"/>
</dbReference>
<name>A0ABS6XLZ3_9SPHN</name>
<dbReference type="NCBIfam" id="TIGR01498">
    <property type="entry name" value="folK"/>
    <property type="match status" value="1"/>
</dbReference>
<evidence type="ECO:0000256" key="3">
    <source>
        <dbReference type="ARBA" id="ARBA00029409"/>
    </source>
</evidence>
<feature type="domain" description="7,8-dihydro-6-hydroxymethylpterin-pyrophosphokinase" evidence="6">
    <location>
        <begin position="88"/>
        <end position="99"/>
    </location>
</feature>
<dbReference type="CDD" id="cd00483">
    <property type="entry name" value="HPPK"/>
    <property type="match status" value="1"/>
</dbReference>
<dbReference type="InterPro" id="IPR000550">
    <property type="entry name" value="Hppk"/>
</dbReference>
<proteinExistence type="inferred from homology"/>
<dbReference type="PANTHER" id="PTHR43071">
    <property type="entry name" value="2-AMINO-4-HYDROXY-6-HYDROXYMETHYLDIHYDROPTERIDINE PYROPHOSPHOKINASE"/>
    <property type="match status" value="1"/>
</dbReference>
<comment type="caution">
    <text evidence="7">The sequence shown here is derived from an EMBL/GenBank/DDBJ whole genome shotgun (WGS) entry which is preliminary data.</text>
</comment>
<dbReference type="Pfam" id="PF01288">
    <property type="entry name" value="HPPK"/>
    <property type="match status" value="1"/>
</dbReference>